<gene>
    <name evidence="2" type="ORF">H0E84_19570</name>
</gene>
<feature type="domain" description="DUF4123" evidence="1">
    <location>
        <begin position="24"/>
        <end position="142"/>
    </location>
</feature>
<name>A0A853JJ77_9GAMM</name>
<comment type="caution">
    <text evidence="2">The sequence shown here is derived from an EMBL/GenBank/DDBJ whole genome shotgun (WGS) entry which is preliminary data.</text>
</comment>
<dbReference type="Pfam" id="PF13503">
    <property type="entry name" value="DUF4123"/>
    <property type="match status" value="1"/>
</dbReference>
<evidence type="ECO:0000313" key="2">
    <source>
        <dbReference type="EMBL" id="NZA28577.1"/>
    </source>
</evidence>
<protein>
    <submittedName>
        <fullName evidence="2">DUF4123 domain-containing protein</fullName>
    </submittedName>
</protein>
<reference evidence="2 3" key="1">
    <citation type="submission" date="2020-07" db="EMBL/GenBank/DDBJ databases">
        <title>Luteimonas sp. SJ-92.</title>
        <authorList>
            <person name="Huang X.-X."/>
            <person name="Xu L."/>
            <person name="Sun J.-Q."/>
        </authorList>
    </citation>
    <scope>NUCLEOTIDE SEQUENCE [LARGE SCALE GENOMIC DNA]</scope>
    <source>
        <strain evidence="2 3">SJ-92</strain>
    </source>
</reference>
<dbReference type="Proteomes" id="UP000578091">
    <property type="component" value="Unassembled WGS sequence"/>
</dbReference>
<organism evidence="2 3">
    <name type="scientific">Luteimonas salinisoli</name>
    <dbReference type="NCBI Taxonomy" id="2752307"/>
    <lineage>
        <taxon>Bacteria</taxon>
        <taxon>Pseudomonadati</taxon>
        <taxon>Pseudomonadota</taxon>
        <taxon>Gammaproteobacteria</taxon>
        <taxon>Lysobacterales</taxon>
        <taxon>Lysobacteraceae</taxon>
        <taxon>Luteimonas</taxon>
    </lineage>
</organism>
<dbReference type="RefSeq" id="WP_180680338.1">
    <property type="nucleotide sequence ID" value="NZ_JACCKA010000094.1"/>
</dbReference>
<dbReference type="AlphaFoldDB" id="A0A853JJ77"/>
<sequence length="183" mass="20822">MTDIRQGTMIDALWAAAQGNDGPLYAVLDGARNDGIHAAILESRCEFECLYTGELAPDLAQAAPYLVKLERDLPFTDTLMRKGWGDSWGIFLRSPAAFRDLRRHLRKFLMVYDPDLKPMYFRYYDPRVLRIFLPTCDQAQLAEFFGPVQSYLGEDEAPDNHVLLRFSNDAGTLRREAFPISPA</sequence>
<proteinExistence type="predicted"/>
<keyword evidence="3" id="KW-1185">Reference proteome</keyword>
<accession>A0A853JJ77</accession>
<dbReference type="EMBL" id="JACCKA010000094">
    <property type="protein sequence ID" value="NZA28577.1"/>
    <property type="molecule type" value="Genomic_DNA"/>
</dbReference>
<evidence type="ECO:0000259" key="1">
    <source>
        <dbReference type="Pfam" id="PF13503"/>
    </source>
</evidence>
<evidence type="ECO:0000313" key="3">
    <source>
        <dbReference type="Proteomes" id="UP000578091"/>
    </source>
</evidence>
<dbReference type="InterPro" id="IPR025391">
    <property type="entry name" value="DUF4123"/>
</dbReference>